<accession>A0A6J5NGK3</accession>
<evidence type="ECO:0000313" key="1">
    <source>
        <dbReference type="EMBL" id="CAB4157852.1"/>
    </source>
</evidence>
<organism evidence="1">
    <name type="scientific">uncultured Caudovirales phage</name>
    <dbReference type="NCBI Taxonomy" id="2100421"/>
    <lineage>
        <taxon>Viruses</taxon>
        <taxon>Duplodnaviria</taxon>
        <taxon>Heunggongvirae</taxon>
        <taxon>Uroviricota</taxon>
        <taxon>Caudoviricetes</taxon>
        <taxon>Peduoviridae</taxon>
        <taxon>Maltschvirus</taxon>
        <taxon>Maltschvirus maltsch</taxon>
    </lineage>
</organism>
<reference evidence="1" key="1">
    <citation type="submission" date="2020-04" db="EMBL/GenBank/DDBJ databases">
        <authorList>
            <person name="Chiriac C."/>
            <person name="Salcher M."/>
            <person name="Ghai R."/>
            <person name="Kavagutti S V."/>
        </authorList>
    </citation>
    <scope>NUCLEOTIDE SEQUENCE</scope>
</reference>
<gene>
    <name evidence="1" type="ORF">UFOVP688_52</name>
</gene>
<sequence length="76" mass="7975">MPNPTKLVVDCTTGITEEIELTDAEVAQMQADADAYAEAKALEDAVKAEAEAKKVSGKAKLKALGLTDAEIEALVK</sequence>
<proteinExistence type="predicted"/>
<name>A0A6J5NGK3_9CAUD</name>
<dbReference type="EMBL" id="LR796659">
    <property type="protein sequence ID" value="CAB4157852.1"/>
    <property type="molecule type" value="Genomic_DNA"/>
</dbReference>
<protein>
    <submittedName>
        <fullName evidence="1">Uncharacterized protein</fullName>
    </submittedName>
</protein>